<dbReference type="InterPro" id="IPR022659">
    <property type="entry name" value="Pr_cel_nuc_antig_CS"/>
</dbReference>
<organism evidence="3">
    <name type="scientific">marine sediment metagenome</name>
    <dbReference type="NCBI Taxonomy" id="412755"/>
    <lineage>
        <taxon>unclassified sequences</taxon>
        <taxon>metagenomes</taxon>
        <taxon>ecological metagenomes</taxon>
    </lineage>
</organism>
<dbReference type="PROSITE" id="PS01251">
    <property type="entry name" value="PCNA_1"/>
    <property type="match status" value="1"/>
</dbReference>
<dbReference type="Pfam" id="PF00705">
    <property type="entry name" value="PCNA_N"/>
    <property type="match status" value="1"/>
</dbReference>
<dbReference type="GO" id="GO:0006272">
    <property type="term" value="P:leading strand elongation"/>
    <property type="evidence" value="ECO:0007669"/>
    <property type="project" value="TreeGrafter"/>
</dbReference>
<dbReference type="PANTHER" id="PTHR11352">
    <property type="entry name" value="PROLIFERATING CELL NUCLEAR ANTIGEN"/>
    <property type="match status" value="1"/>
</dbReference>
<dbReference type="InterPro" id="IPR022648">
    <property type="entry name" value="Pr_cel_nuc_antig_N"/>
</dbReference>
<dbReference type="InterPro" id="IPR000730">
    <property type="entry name" value="Pr_cel_nuc_antig"/>
</dbReference>
<dbReference type="SUPFAM" id="SSF55979">
    <property type="entry name" value="DNA clamp"/>
    <property type="match status" value="1"/>
</dbReference>
<accession>X1S3R3</accession>
<feature type="non-terminal residue" evidence="3">
    <location>
        <position position="226"/>
    </location>
</feature>
<reference evidence="3" key="1">
    <citation type="journal article" date="2014" name="Front. Microbiol.">
        <title>High frequency of phylogenetically diverse reductive dehalogenase-homologous genes in deep subseafloor sedimentary metagenomes.</title>
        <authorList>
            <person name="Kawai M."/>
            <person name="Futagami T."/>
            <person name="Toyoda A."/>
            <person name="Takaki Y."/>
            <person name="Nishi S."/>
            <person name="Hori S."/>
            <person name="Arai W."/>
            <person name="Tsubouchi T."/>
            <person name="Morono Y."/>
            <person name="Uchiyama I."/>
            <person name="Ito T."/>
            <person name="Fujiyama A."/>
            <person name="Inagaki F."/>
            <person name="Takami H."/>
        </authorList>
    </citation>
    <scope>NUCLEOTIDE SEQUENCE</scope>
    <source>
        <strain evidence="3">Expedition CK06-06</strain>
    </source>
</reference>
<dbReference type="GO" id="GO:0030337">
    <property type="term" value="F:DNA polymerase processivity factor activity"/>
    <property type="evidence" value="ECO:0007669"/>
    <property type="project" value="InterPro"/>
</dbReference>
<dbReference type="Pfam" id="PF01894">
    <property type="entry name" value="YjbQ"/>
    <property type="match status" value="1"/>
</dbReference>
<protein>
    <recommendedName>
        <fullName evidence="2">Proliferating cell nuclear antigen PCNA N-terminal domain-containing protein</fullName>
    </recommendedName>
</protein>
<evidence type="ECO:0000259" key="2">
    <source>
        <dbReference type="Pfam" id="PF00705"/>
    </source>
</evidence>
<proteinExistence type="predicted"/>
<evidence type="ECO:0000256" key="1">
    <source>
        <dbReference type="ARBA" id="ARBA00023125"/>
    </source>
</evidence>
<dbReference type="SUPFAM" id="SSF111038">
    <property type="entry name" value="YjbQ-like"/>
    <property type="match status" value="1"/>
</dbReference>
<dbReference type="Gene3D" id="3.10.150.10">
    <property type="entry name" value="DNA Polymerase III, subunit A, domain 2"/>
    <property type="match status" value="1"/>
</dbReference>
<dbReference type="Gene3D" id="2.60.120.460">
    <property type="entry name" value="YjbQ-like"/>
    <property type="match status" value="1"/>
</dbReference>
<dbReference type="AlphaFoldDB" id="X1S3R3"/>
<keyword evidence="1" id="KW-0238">DNA-binding</keyword>
<evidence type="ECO:0000313" key="3">
    <source>
        <dbReference type="EMBL" id="GAI73811.1"/>
    </source>
</evidence>
<dbReference type="GO" id="GO:0003677">
    <property type="term" value="F:DNA binding"/>
    <property type="evidence" value="ECO:0007669"/>
    <property type="project" value="UniProtKB-KW"/>
</dbReference>
<dbReference type="InterPro" id="IPR035917">
    <property type="entry name" value="YjbQ-like_sf"/>
</dbReference>
<dbReference type="GO" id="GO:0006275">
    <property type="term" value="P:regulation of DNA replication"/>
    <property type="evidence" value="ECO:0007669"/>
    <property type="project" value="InterPro"/>
</dbReference>
<dbReference type="InterPro" id="IPR001602">
    <property type="entry name" value="UPF0047_YjbQ-like"/>
</dbReference>
<name>X1S3R3_9ZZZZ</name>
<dbReference type="InterPro" id="IPR046938">
    <property type="entry name" value="DNA_clamp_sf"/>
</dbReference>
<dbReference type="PANTHER" id="PTHR11352:SF0">
    <property type="entry name" value="PROLIFERATING CELL NUCLEAR ANTIGEN"/>
    <property type="match status" value="1"/>
</dbReference>
<feature type="domain" description="Proliferating cell nuclear antigen PCNA N-terminal" evidence="2">
    <location>
        <begin position="3"/>
        <end position="115"/>
    </location>
</feature>
<gene>
    <name evidence="3" type="ORF">S12H4_22147</name>
</gene>
<dbReference type="CDD" id="cd00577">
    <property type="entry name" value="PCNA"/>
    <property type="match status" value="1"/>
</dbReference>
<dbReference type="EMBL" id="BARW01011497">
    <property type="protein sequence ID" value="GAI73811.1"/>
    <property type="molecule type" value="Genomic_DNA"/>
</dbReference>
<sequence length="226" mass="25354">MLLKLENPGLLSRVIEIISELVTEVRIKVTEFGMSITAIDPANVALVGFRLPRNSFSQFETDNEVLGVNLDDLKRILKRCGIGSSLILEKRENLLNIQILDRIKRNFTLNLIEIESEDIDFNSKIERMEFVSHVELSSIDLTSSIEDCIVVSDACSFIIDYGKFIIEAKGLNSARSEFSGVKNGICIIYVPHATAGILINENYDASVCNDIINKLEQIAPQRDVYE</sequence>
<comment type="caution">
    <text evidence="3">The sequence shown here is derived from an EMBL/GenBank/DDBJ whole genome shotgun (WGS) entry which is preliminary data.</text>
</comment>